<protein>
    <submittedName>
        <fullName evidence="1">Uncharacterized protein</fullName>
    </submittedName>
</protein>
<sequence length="184" mass="18471">MLGRVLDVDVYVADASAGTLGLGAVFAVNTISGTRVLISDFGDPAQGPVDANLFSGPMSIVIAPQGCPLAGTIYVLNAGAGPLRKGLLMKINPLTGYRTIVSDFGNGDQGPTAAGLQLGAVVWEIVGGISLNKLIVQDGGAGNQHLGALFEVEPETGKRLLLSDFGNASSGDVGSEPAGAAIVP</sequence>
<keyword evidence="2" id="KW-1185">Reference proteome</keyword>
<accession>A0ABX9YE90</accession>
<reference evidence="1 2" key="1">
    <citation type="submission" date="2018-08" db="EMBL/GenBank/DDBJ databases">
        <title>Comparative analysis of Burkholderia isolates from Puerto Rico.</title>
        <authorList>
            <person name="Hall C."/>
            <person name="Sahl J."/>
            <person name="Wagner D."/>
        </authorList>
    </citation>
    <scope>NUCLEOTIDE SEQUENCE [LARGE SCALE GENOMIC DNA]</scope>
    <source>
        <strain evidence="1 2">Bp8966</strain>
    </source>
</reference>
<dbReference type="Proteomes" id="UP000281098">
    <property type="component" value="Unassembled WGS sequence"/>
</dbReference>
<evidence type="ECO:0000313" key="1">
    <source>
        <dbReference type="EMBL" id="RQY78286.1"/>
    </source>
</evidence>
<organism evidence="1 2">
    <name type="scientific">Burkholderia stagnalis</name>
    <dbReference type="NCBI Taxonomy" id="1503054"/>
    <lineage>
        <taxon>Bacteria</taxon>
        <taxon>Pseudomonadati</taxon>
        <taxon>Pseudomonadota</taxon>
        <taxon>Betaproteobacteria</taxon>
        <taxon>Burkholderiales</taxon>
        <taxon>Burkholderiaceae</taxon>
        <taxon>Burkholderia</taxon>
        <taxon>Burkholderia cepacia complex</taxon>
    </lineage>
</organism>
<comment type="caution">
    <text evidence="1">The sequence shown here is derived from an EMBL/GenBank/DDBJ whole genome shotgun (WGS) entry which is preliminary data.</text>
</comment>
<name>A0ABX9YE90_9BURK</name>
<evidence type="ECO:0000313" key="2">
    <source>
        <dbReference type="Proteomes" id="UP000281098"/>
    </source>
</evidence>
<proteinExistence type="predicted"/>
<gene>
    <name evidence="1" type="ORF">DF017_36235</name>
</gene>
<dbReference type="EMBL" id="QTPM01000105">
    <property type="protein sequence ID" value="RQY78286.1"/>
    <property type="molecule type" value="Genomic_DNA"/>
</dbReference>